<dbReference type="OMA" id="RRHSGWE"/>
<dbReference type="KEGG" id="ela:UCREL1_803"/>
<name>M7T6B2_EUTLA</name>
<dbReference type="InterPro" id="IPR020915">
    <property type="entry name" value="UPF0311"/>
</dbReference>
<accession>M7T6B2</accession>
<dbReference type="AlphaFoldDB" id="M7T6B2"/>
<sequence length="297" mass="33294">MPPSVPMIDVRDEELAGGHDDIEDAVILGEVYPKNHVVGTLPPLIPVPDPDSLQWDSNVALTGTDMGFNGTLERRHSGWEAVEKEWIQSELAREQEASSEQQQHQQQKKLKIKTTLYYRRSELSDRARDAMNMFPYPYISIPMPRLDSDFRVKTALSTQTAAVAAGDRNTFKRYTTFTGGTWSGNFGYGTVVSGGQETQDLVHGATAGMLIEATSRLKTEDKPPAYIEFKARGSSTGTAEIMEGLKNRATAPQVDPRQYRCRMVITMKTTDERYAEKLNFGLWVGSCYWRGEEIVCE</sequence>
<dbReference type="PANTHER" id="PTHR37315">
    <property type="entry name" value="UPF0311 PROTEIN BLR7842"/>
    <property type="match status" value="1"/>
</dbReference>
<dbReference type="Proteomes" id="UP000012174">
    <property type="component" value="Unassembled WGS sequence"/>
</dbReference>
<dbReference type="Gene3D" id="2.40.160.20">
    <property type="match status" value="1"/>
</dbReference>
<dbReference type="EMBL" id="KB705515">
    <property type="protein sequence ID" value="EMR72147.1"/>
    <property type="molecule type" value="Genomic_DNA"/>
</dbReference>
<dbReference type="eggNOG" id="ENOG502SM0X">
    <property type="taxonomic scope" value="Eukaryota"/>
</dbReference>
<gene>
    <name evidence="1" type="ORF">UCREL1_803</name>
</gene>
<proteinExistence type="predicted"/>
<dbReference type="STRING" id="1287681.M7T6B2"/>
<dbReference type="PANTHER" id="PTHR37315:SF1">
    <property type="entry name" value="UPF0311 PROTEIN BLR7842"/>
    <property type="match status" value="1"/>
</dbReference>
<evidence type="ECO:0000313" key="1">
    <source>
        <dbReference type="EMBL" id="EMR72147.1"/>
    </source>
</evidence>
<dbReference type="HOGENOM" id="CLU_936993_0_0_1"/>
<protein>
    <submittedName>
        <fullName evidence="1">Putative upf0311 protein</fullName>
    </submittedName>
</protein>
<dbReference type="Pfam" id="PF11578">
    <property type="entry name" value="DUF3237"/>
    <property type="match status" value="1"/>
</dbReference>
<keyword evidence="2" id="KW-1185">Reference proteome</keyword>
<evidence type="ECO:0000313" key="2">
    <source>
        <dbReference type="Proteomes" id="UP000012174"/>
    </source>
</evidence>
<reference evidence="2" key="1">
    <citation type="journal article" date="2013" name="Genome Announc.">
        <title>Draft genome sequence of the grapevine dieback fungus Eutypa lata UCR-EL1.</title>
        <authorList>
            <person name="Blanco-Ulate B."/>
            <person name="Rolshausen P.E."/>
            <person name="Cantu D."/>
        </authorList>
    </citation>
    <scope>NUCLEOTIDE SEQUENCE [LARGE SCALE GENOMIC DNA]</scope>
    <source>
        <strain evidence="2">UCR-EL1</strain>
    </source>
</reference>
<organism evidence="1 2">
    <name type="scientific">Eutypa lata (strain UCR-EL1)</name>
    <name type="common">Grapevine dieback disease fungus</name>
    <name type="synonym">Eutypa armeniacae</name>
    <dbReference type="NCBI Taxonomy" id="1287681"/>
    <lineage>
        <taxon>Eukaryota</taxon>
        <taxon>Fungi</taxon>
        <taxon>Dikarya</taxon>
        <taxon>Ascomycota</taxon>
        <taxon>Pezizomycotina</taxon>
        <taxon>Sordariomycetes</taxon>
        <taxon>Xylariomycetidae</taxon>
        <taxon>Xylariales</taxon>
        <taxon>Diatrypaceae</taxon>
        <taxon>Eutypa</taxon>
    </lineage>
</organism>
<dbReference type="OrthoDB" id="3549121at2759"/>